<sequence length="493" mass="55316">MKMFFDPALRQVEYRLKHTLYPAFLASDTYLKCARNGGIFHSSDNGISCDNDYANEEDHVLLKEGIGVGVGVVQNDEPAAAKSSHRNDHLSRRFSNYAPTVSTDSELHSLSSDAITDDSYPKSDSLSEGASMQRKMRGLAKRSRRHVINPPKGLPNIPRYHQPLPKDMGLNPNEFASILIDRLNKLQREQRTHEAKKEEECLNKAECGRLKNILSSTPPDEDPESIVAAHVSRVFQDATECYSPPRTRCTTCGQRRTRPDTSSSISSGVDSGVFDAASLHSTESRTSDKRQMVLDWVKTSLEPHQHRQHIRHKTKHRLGSLSPGPQQRTTLVTFGRKPVNGRASSLERPLSGGLSVYKPGAEDKSPIKTHLFPADLVQDDSEKKSRSKKKVDVLTPTSYHMAPLATDEEKEETVVAYYFCTESIPYRTTVPCAHVTLAQFKKLITRRGRFRYFFKKASNEIEEGGVVFEEVTDDRCILPLFDGKVIGTIEKCD</sequence>
<dbReference type="SMART" id="SM00021">
    <property type="entry name" value="DAX"/>
    <property type="match status" value="1"/>
</dbReference>
<dbReference type="InterPro" id="IPR001158">
    <property type="entry name" value="DIX"/>
</dbReference>
<dbReference type="GO" id="GO:0031625">
    <property type="term" value="F:ubiquitin protein ligase binding"/>
    <property type="evidence" value="ECO:0007669"/>
    <property type="project" value="TreeGrafter"/>
</dbReference>
<evidence type="ECO:0000256" key="1">
    <source>
        <dbReference type="ARBA" id="ARBA00022687"/>
    </source>
</evidence>
<evidence type="ECO:0000259" key="5">
    <source>
        <dbReference type="PROSITE" id="PS50841"/>
    </source>
</evidence>
<dbReference type="InterPro" id="IPR043581">
    <property type="entry name" value="Axin-like"/>
</dbReference>
<dbReference type="PANTHER" id="PTHR46102:SF2">
    <property type="entry name" value="AXIN"/>
    <property type="match status" value="1"/>
</dbReference>
<dbReference type="GO" id="GO:0008013">
    <property type="term" value="F:beta-catenin binding"/>
    <property type="evidence" value="ECO:0007669"/>
    <property type="project" value="TreeGrafter"/>
</dbReference>
<feature type="region of interest" description="Disordered" evidence="4">
    <location>
        <begin position="368"/>
        <end position="389"/>
    </location>
</feature>
<dbReference type="GO" id="GO:0016055">
    <property type="term" value="P:Wnt signaling pathway"/>
    <property type="evidence" value="ECO:0007669"/>
    <property type="project" value="UniProtKB-KW"/>
</dbReference>
<keyword evidence="3" id="KW-0175">Coiled coil</keyword>
<dbReference type="Gene3D" id="2.40.240.130">
    <property type="match status" value="1"/>
</dbReference>
<dbReference type="GO" id="GO:0048468">
    <property type="term" value="P:cell development"/>
    <property type="evidence" value="ECO:0007669"/>
    <property type="project" value="TreeGrafter"/>
</dbReference>
<feature type="coiled-coil region" evidence="3">
    <location>
        <begin position="176"/>
        <end position="203"/>
    </location>
</feature>
<dbReference type="AlphaFoldDB" id="A0A068CMC6"/>
<feature type="region of interest" description="Disordered" evidence="4">
    <location>
        <begin position="105"/>
        <end position="158"/>
    </location>
</feature>
<dbReference type="PROSITE" id="PS50841">
    <property type="entry name" value="DIX"/>
    <property type="match status" value="1"/>
</dbReference>
<dbReference type="SUPFAM" id="SSF54236">
    <property type="entry name" value="Ubiquitin-like"/>
    <property type="match status" value="1"/>
</dbReference>
<evidence type="ECO:0000256" key="3">
    <source>
        <dbReference type="SAM" id="Coils"/>
    </source>
</evidence>
<protein>
    <submittedName>
        <fullName evidence="6">Axin-1</fullName>
    </submittedName>
</protein>
<feature type="region of interest" description="Disordered" evidence="4">
    <location>
        <begin position="304"/>
        <end position="328"/>
    </location>
</feature>
<reference evidence="6" key="1">
    <citation type="journal article" date="2014" name="Curr. Biol.">
        <title>Whole-body acoel regeneration is controlled by wnt and bmp-admp signaling.</title>
        <authorList>
            <person name="Srivastava M."/>
            <person name="Mazza-Curll K.L."/>
            <person name="van Wolfswinkel J.C."/>
            <person name="Reddien P.W."/>
        </authorList>
    </citation>
    <scope>NUCLEOTIDE SEQUENCE</scope>
</reference>
<dbReference type="GO" id="GO:0019901">
    <property type="term" value="F:protein kinase binding"/>
    <property type="evidence" value="ECO:0007669"/>
    <property type="project" value="TreeGrafter"/>
</dbReference>
<dbReference type="GO" id="GO:0090090">
    <property type="term" value="P:negative regulation of canonical Wnt signaling pathway"/>
    <property type="evidence" value="ECO:0007669"/>
    <property type="project" value="InterPro"/>
</dbReference>
<dbReference type="GO" id="GO:0032436">
    <property type="term" value="P:positive regulation of proteasomal ubiquitin-dependent protein catabolic process"/>
    <property type="evidence" value="ECO:0007669"/>
    <property type="project" value="TreeGrafter"/>
</dbReference>
<feature type="compositionally biased region" description="Polar residues" evidence="4">
    <location>
        <begin position="105"/>
        <end position="114"/>
    </location>
</feature>
<dbReference type="GO" id="GO:0030877">
    <property type="term" value="C:beta-catenin destruction complex"/>
    <property type="evidence" value="ECO:0007669"/>
    <property type="project" value="TreeGrafter"/>
</dbReference>
<evidence type="ECO:0000256" key="2">
    <source>
        <dbReference type="PROSITE-ProRule" id="PRU00069"/>
    </source>
</evidence>
<dbReference type="PANTHER" id="PTHR46102">
    <property type="entry name" value="AXIN"/>
    <property type="match status" value="1"/>
</dbReference>
<evidence type="ECO:0000313" key="6">
    <source>
        <dbReference type="EMBL" id="AID23671.1"/>
    </source>
</evidence>
<proteinExistence type="evidence at transcript level"/>
<evidence type="ECO:0000256" key="4">
    <source>
        <dbReference type="SAM" id="MobiDB-lite"/>
    </source>
</evidence>
<feature type="compositionally biased region" description="Basic residues" evidence="4">
    <location>
        <begin position="306"/>
        <end position="318"/>
    </location>
</feature>
<keyword evidence="1 2" id="KW-0879">Wnt signaling pathway</keyword>
<feature type="domain" description="DIX" evidence="5">
    <location>
        <begin position="410"/>
        <end position="493"/>
    </location>
</feature>
<dbReference type="GO" id="GO:0060090">
    <property type="term" value="F:molecular adaptor activity"/>
    <property type="evidence" value="ECO:0007669"/>
    <property type="project" value="TreeGrafter"/>
</dbReference>
<name>A0A068CMC6_HOFMI</name>
<accession>A0A068CMC6</accession>
<dbReference type="InterPro" id="IPR029071">
    <property type="entry name" value="Ubiquitin-like_domsf"/>
</dbReference>
<dbReference type="Pfam" id="PF00778">
    <property type="entry name" value="DIX"/>
    <property type="match status" value="1"/>
</dbReference>
<dbReference type="GO" id="GO:0005634">
    <property type="term" value="C:nucleus"/>
    <property type="evidence" value="ECO:0007669"/>
    <property type="project" value="TreeGrafter"/>
</dbReference>
<organism evidence="6">
    <name type="scientific">Hofstenia miamia</name>
    <name type="common">Three-banded panther worm</name>
    <dbReference type="NCBI Taxonomy" id="442651"/>
    <lineage>
        <taxon>Eukaryota</taxon>
        <taxon>Metazoa</taxon>
        <taxon>Xenacoelomorpha</taxon>
        <taxon>Acoelomorpha</taxon>
        <taxon>Acoela</taxon>
        <taxon>Hofsteniidae</taxon>
        <taxon>Hofstenia</taxon>
    </lineage>
</organism>
<dbReference type="InterPro" id="IPR038207">
    <property type="entry name" value="DIX_dom_sf"/>
</dbReference>
<feature type="compositionally biased region" description="Basic residues" evidence="4">
    <location>
        <begin position="134"/>
        <end position="147"/>
    </location>
</feature>
<dbReference type="EMBL" id="KJ658749">
    <property type="protein sequence ID" value="AID23671.1"/>
    <property type="molecule type" value="mRNA"/>
</dbReference>
<dbReference type="GO" id="GO:0005886">
    <property type="term" value="C:plasma membrane"/>
    <property type="evidence" value="ECO:0007669"/>
    <property type="project" value="TreeGrafter"/>
</dbReference>